<feature type="repeat" description="TPR" evidence="1">
    <location>
        <begin position="108"/>
        <end position="141"/>
    </location>
</feature>
<name>A0A1F5R0Y2_9BACT</name>
<dbReference type="SUPFAM" id="SSF48452">
    <property type="entry name" value="TPR-like"/>
    <property type="match status" value="2"/>
</dbReference>
<dbReference type="PROSITE" id="PS50005">
    <property type="entry name" value="TPR"/>
    <property type="match status" value="3"/>
</dbReference>
<dbReference type="AlphaFoldDB" id="A0A1F5R0Y2"/>
<sequence>MSIKFRQYHKKDLWLTAQADGRPLYYPYYIYRERAYVLQLTGRWNDSEAIQRRNLEFAVKTGDPWLAAKCRSLLSATLILKGDYDEAFRLAEEAARDFESLGDEKERAASHSYLGNIFYKQCEYAKAMEYFREYLAISEKEGNLKDAGHALGLIGVIYYDQGNYEEAMKYYDRQIKICEQTSDTIRLGWVTGNIGNVYLDQEDYVRAMEYYQRSLKCSQMVGNTAGICASIGNMAIIHAKAGRHQQALDGYNQQLALARAIGDERTEAYTMVNMGDLYYSQGRFGPARDCYQRQLEISVRFGDKPITSFGHYMLGKLERLSGDLKSSERCLDRAIALGREINLMHYLCSYLYQQALNYSDTGRPELATTTVKEALEIAGRVSNREITVKGSILKLQRECRDDRVALAEKLLELSSEHAEPRFQAEIEYALFRANRSEEHREKALSLYRSLNAATPEYEYRLMIGELETVL</sequence>
<gene>
    <name evidence="2" type="ORF">A2024_05110</name>
</gene>
<evidence type="ECO:0000313" key="2">
    <source>
        <dbReference type="EMBL" id="OGF08107.1"/>
    </source>
</evidence>
<organism evidence="2 3">
    <name type="scientific">Candidatus Edwardsbacteria bacterium GWF2_54_11</name>
    <dbReference type="NCBI Taxonomy" id="1817851"/>
    <lineage>
        <taxon>Bacteria</taxon>
        <taxon>Candidatus Edwardsiibacteriota</taxon>
    </lineage>
</organism>
<dbReference type="Pfam" id="PF13424">
    <property type="entry name" value="TPR_12"/>
    <property type="match status" value="3"/>
</dbReference>
<evidence type="ECO:0000313" key="3">
    <source>
        <dbReference type="Proteomes" id="UP000177230"/>
    </source>
</evidence>
<protein>
    <submittedName>
        <fullName evidence="2">Uncharacterized protein</fullName>
    </submittedName>
</protein>
<dbReference type="EMBL" id="MFFM01000049">
    <property type="protein sequence ID" value="OGF08107.1"/>
    <property type="molecule type" value="Genomic_DNA"/>
</dbReference>
<proteinExistence type="predicted"/>
<evidence type="ECO:0000256" key="1">
    <source>
        <dbReference type="PROSITE-ProRule" id="PRU00339"/>
    </source>
</evidence>
<keyword evidence="1" id="KW-0802">TPR repeat</keyword>
<reference evidence="2 3" key="1">
    <citation type="journal article" date="2016" name="Nat. Commun.">
        <title>Thousands of microbial genomes shed light on interconnected biogeochemical processes in an aquifer system.</title>
        <authorList>
            <person name="Anantharaman K."/>
            <person name="Brown C.T."/>
            <person name="Hug L.A."/>
            <person name="Sharon I."/>
            <person name="Castelle C.J."/>
            <person name="Probst A.J."/>
            <person name="Thomas B.C."/>
            <person name="Singh A."/>
            <person name="Wilkins M.J."/>
            <person name="Karaoz U."/>
            <person name="Brodie E.L."/>
            <person name="Williams K.H."/>
            <person name="Hubbard S.S."/>
            <person name="Banfield J.F."/>
        </authorList>
    </citation>
    <scope>NUCLEOTIDE SEQUENCE [LARGE SCALE GENOMIC DNA]</scope>
</reference>
<dbReference type="InterPro" id="IPR011990">
    <property type="entry name" value="TPR-like_helical_dom_sf"/>
</dbReference>
<dbReference type="InterPro" id="IPR019734">
    <property type="entry name" value="TPR_rpt"/>
</dbReference>
<comment type="caution">
    <text evidence="2">The sequence shown here is derived from an EMBL/GenBank/DDBJ whole genome shotgun (WGS) entry which is preliminary data.</text>
</comment>
<dbReference type="PANTHER" id="PTHR10098">
    <property type="entry name" value="RAPSYN-RELATED"/>
    <property type="match status" value="1"/>
</dbReference>
<dbReference type="Proteomes" id="UP000177230">
    <property type="component" value="Unassembled WGS sequence"/>
</dbReference>
<feature type="repeat" description="TPR" evidence="1">
    <location>
        <begin position="268"/>
        <end position="301"/>
    </location>
</feature>
<accession>A0A1F5R0Y2</accession>
<feature type="repeat" description="TPR" evidence="1">
    <location>
        <begin position="148"/>
        <end position="181"/>
    </location>
</feature>
<dbReference type="Gene3D" id="1.25.40.10">
    <property type="entry name" value="Tetratricopeptide repeat domain"/>
    <property type="match status" value="2"/>
</dbReference>
<dbReference type="SMART" id="SM00028">
    <property type="entry name" value="TPR"/>
    <property type="match status" value="7"/>
</dbReference>